<reference evidence="2" key="1">
    <citation type="journal article" date="2019" name="Int. J. Syst. Evol. Microbiol.">
        <title>The Global Catalogue of Microorganisms (GCM) 10K type strain sequencing project: providing services to taxonomists for standard genome sequencing and annotation.</title>
        <authorList>
            <consortium name="The Broad Institute Genomics Platform"/>
            <consortium name="The Broad Institute Genome Sequencing Center for Infectious Disease"/>
            <person name="Wu L."/>
            <person name="Ma J."/>
        </authorList>
    </citation>
    <scope>NUCLEOTIDE SEQUENCE [LARGE SCALE GENOMIC DNA]</scope>
    <source>
        <strain evidence="2">CGMCC 1.3601</strain>
    </source>
</reference>
<proteinExistence type="predicted"/>
<keyword evidence="2" id="KW-1185">Reference proteome</keyword>
<protein>
    <submittedName>
        <fullName evidence="1">Uncharacterized protein</fullName>
    </submittedName>
</protein>
<gene>
    <name evidence="1" type="ORF">GCM10007175_34030</name>
</gene>
<comment type="caution">
    <text evidence="1">The sequence shown here is derived from an EMBL/GenBank/DDBJ whole genome shotgun (WGS) entry which is preliminary data.</text>
</comment>
<sequence>MRAVLVEPPARPVLAAVEPAPRPEELPVLLPARPLLDPLGAEVVRVAILATVPELGRISGDLGAAGPRFAALKGLRPAVPLDTGTRAGSGGRC</sequence>
<name>A0ABQ2CM07_9MICC</name>
<organism evidence="1 2">
    <name type="scientific">Pseudarthrobacter scleromae</name>
    <dbReference type="NCBI Taxonomy" id="158897"/>
    <lineage>
        <taxon>Bacteria</taxon>
        <taxon>Bacillati</taxon>
        <taxon>Actinomycetota</taxon>
        <taxon>Actinomycetes</taxon>
        <taxon>Micrococcales</taxon>
        <taxon>Micrococcaceae</taxon>
        <taxon>Pseudarthrobacter</taxon>
    </lineage>
</organism>
<evidence type="ECO:0000313" key="2">
    <source>
        <dbReference type="Proteomes" id="UP000658754"/>
    </source>
</evidence>
<evidence type="ECO:0000313" key="1">
    <source>
        <dbReference type="EMBL" id="GGI93733.1"/>
    </source>
</evidence>
<dbReference type="Proteomes" id="UP000658754">
    <property type="component" value="Unassembled WGS sequence"/>
</dbReference>
<accession>A0ABQ2CM07</accession>
<dbReference type="EMBL" id="BMKV01000007">
    <property type="protein sequence ID" value="GGI93733.1"/>
    <property type="molecule type" value="Genomic_DNA"/>
</dbReference>